<dbReference type="EMBL" id="JACASE010000015">
    <property type="protein sequence ID" value="KAF6405141.1"/>
    <property type="molecule type" value="Genomic_DNA"/>
</dbReference>
<protein>
    <submittedName>
        <fullName evidence="2">Uncharacterized protein</fullName>
    </submittedName>
</protein>
<reference evidence="2 3" key="1">
    <citation type="journal article" date="2020" name="Nature">
        <title>Six reference-quality genomes reveal evolution of bat adaptations.</title>
        <authorList>
            <person name="Jebb D."/>
            <person name="Huang Z."/>
            <person name="Pippel M."/>
            <person name="Hughes G.M."/>
            <person name="Lavrichenko K."/>
            <person name="Devanna P."/>
            <person name="Winkler S."/>
            <person name="Jermiin L.S."/>
            <person name="Skirmuntt E.C."/>
            <person name="Katzourakis A."/>
            <person name="Burkitt-Gray L."/>
            <person name="Ray D.A."/>
            <person name="Sullivan K.A.M."/>
            <person name="Roscito J.G."/>
            <person name="Kirilenko B.M."/>
            <person name="Davalos L.M."/>
            <person name="Corthals A.P."/>
            <person name="Power M.L."/>
            <person name="Jones G."/>
            <person name="Ransome R.D."/>
            <person name="Dechmann D.K.N."/>
            <person name="Locatelli A.G."/>
            <person name="Puechmaille S.J."/>
            <person name="Fedrigo O."/>
            <person name="Jarvis E.D."/>
            <person name="Hiller M."/>
            <person name="Vernes S.C."/>
            <person name="Myers E.W."/>
            <person name="Teeling E.C."/>
        </authorList>
    </citation>
    <scope>NUCLEOTIDE SEQUENCE [LARGE SCALE GENOMIC DNA]</scope>
    <source>
        <strain evidence="2">MRouAeg1</strain>
        <tissue evidence="2">Muscle</tissue>
    </source>
</reference>
<accession>A0A7J8C2P3</accession>
<evidence type="ECO:0000313" key="3">
    <source>
        <dbReference type="Proteomes" id="UP000593571"/>
    </source>
</evidence>
<evidence type="ECO:0000313" key="2">
    <source>
        <dbReference type="EMBL" id="KAF6405141.1"/>
    </source>
</evidence>
<feature type="compositionally biased region" description="Basic residues" evidence="1">
    <location>
        <begin position="65"/>
        <end position="74"/>
    </location>
</feature>
<comment type="caution">
    <text evidence="2">The sequence shown here is derived from an EMBL/GenBank/DDBJ whole genome shotgun (WGS) entry which is preliminary data.</text>
</comment>
<dbReference type="Proteomes" id="UP000593571">
    <property type="component" value="Unassembled WGS sequence"/>
</dbReference>
<dbReference type="AlphaFoldDB" id="A0A7J8C2P3"/>
<evidence type="ECO:0000256" key="1">
    <source>
        <dbReference type="SAM" id="MobiDB-lite"/>
    </source>
</evidence>
<feature type="compositionally biased region" description="Polar residues" evidence="1">
    <location>
        <begin position="1"/>
        <end position="16"/>
    </location>
</feature>
<gene>
    <name evidence="2" type="ORF">HJG63_009451</name>
</gene>
<name>A0A7J8C2P3_ROUAE</name>
<organism evidence="2 3">
    <name type="scientific">Rousettus aegyptiacus</name>
    <name type="common">Egyptian fruit bat</name>
    <name type="synonym">Pteropus aegyptiacus</name>
    <dbReference type="NCBI Taxonomy" id="9407"/>
    <lineage>
        <taxon>Eukaryota</taxon>
        <taxon>Metazoa</taxon>
        <taxon>Chordata</taxon>
        <taxon>Craniata</taxon>
        <taxon>Vertebrata</taxon>
        <taxon>Euteleostomi</taxon>
        <taxon>Mammalia</taxon>
        <taxon>Eutheria</taxon>
        <taxon>Laurasiatheria</taxon>
        <taxon>Chiroptera</taxon>
        <taxon>Yinpterochiroptera</taxon>
        <taxon>Pteropodoidea</taxon>
        <taxon>Pteropodidae</taxon>
        <taxon>Rousettinae</taxon>
        <taxon>Rousettus</taxon>
    </lineage>
</organism>
<proteinExistence type="predicted"/>
<sequence>MRKALTQSRHTGSATQGLAVIDVIKPMSFSSRGREITRRHQKRQPALTSKLPGTDQERESEKRAGRERRRRRSYAHREGTESGPQGGADGLAAQGQWPCSIRPSLCSSSALIPAESPPLTLLCHFWPASPNVPDCESRLGL</sequence>
<feature type="compositionally biased region" description="Basic and acidic residues" evidence="1">
    <location>
        <begin position="55"/>
        <end position="64"/>
    </location>
</feature>
<feature type="region of interest" description="Disordered" evidence="1">
    <location>
        <begin position="1"/>
        <end position="94"/>
    </location>
</feature>
<keyword evidence="3" id="KW-1185">Reference proteome</keyword>